<dbReference type="PANTHER" id="PTHR42894:SF1">
    <property type="entry name" value="N-(5'-PHOSPHORIBOSYL)ANTHRANILATE ISOMERASE"/>
    <property type="match status" value="1"/>
</dbReference>
<dbReference type="HAMAP" id="MF_00135">
    <property type="entry name" value="PRAI"/>
    <property type="match status" value="1"/>
</dbReference>
<reference evidence="11 12" key="1">
    <citation type="submission" date="2023-01" db="EMBL/GenBank/DDBJ databases">
        <title>Novel species of the genus Asticcacaulis isolated from rivers.</title>
        <authorList>
            <person name="Lu H."/>
        </authorList>
    </citation>
    <scope>NUCLEOTIDE SEQUENCE [LARGE SCALE GENOMIC DNA]</scope>
    <source>
        <strain evidence="11 12">BYS171W</strain>
    </source>
</reference>
<evidence type="ECO:0000256" key="9">
    <source>
        <dbReference type="HAMAP-Rule" id="MF_00135"/>
    </source>
</evidence>
<dbReference type="Gene3D" id="3.20.20.70">
    <property type="entry name" value="Aldolase class I"/>
    <property type="match status" value="1"/>
</dbReference>
<keyword evidence="5 9" id="KW-0028">Amino-acid biosynthesis</keyword>
<evidence type="ECO:0000256" key="7">
    <source>
        <dbReference type="ARBA" id="ARBA00023141"/>
    </source>
</evidence>
<dbReference type="EMBL" id="JAQQKX010000004">
    <property type="protein sequence ID" value="MDC7682950.1"/>
    <property type="molecule type" value="Genomic_DNA"/>
</dbReference>
<keyword evidence="7 9" id="KW-0057">Aromatic amino acid biosynthesis</keyword>
<name>A0ABT5HSA8_9CAUL</name>
<dbReference type="GO" id="GO:0004640">
    <property type="term" value="F:phosphoribosylanthranilate isomerase activity"/>
    <property type="evidence" value="ECO:0007669"/>
    <property type="project" value="UniProtKB-EC"/>
</dbReference>
<evidence type="ECO:0000256" key="8">
    <source>
        <dbReference type="ARBA" id="ARBA00023235"/>
    </source>
</evidence>
<evidence type="ECO:0000256" key="6">
    <source>
        <dbReference type="ARBA" id="ARBA00022822"/>
    </source>
</evidence>
<feature type="domain" description="N-(5'phosphoribosyl) anthranilate isomerase (PRAI)" evidence="10">
    <location>
        <begin position="5"/>
        <end position="215"/>
    </location>
</feature>
<dbReference type="InterPro" id="IPR013785">
    <property type="entry name" value="Aldolase_TIM"/>
</dbReference>
<keyword evidence="12" id="KW-1185">Reference proteome</keyword>
<evidence type="ECO:0000256" key="3">
    <source>
        <dbReference type="ARBA" id="ARBA00012572"/>
    </source>
</evidence>
<keyword evidence="6 9" id="KW-0822">Tryptophan biosynthesis</keyword>
<dbReference type="InterPro" id="IPR001240">
    <property type="entry name" value="PRAI_dom"/>
</dbReference>
<comment type="similarity">
    <text evidence="9">Belongs to the TrpF family.</text>
</comment>
<dbReference type="SUPFAM" id="SSF51366">
    <property type="entry name" value="Ribulose-phoshate binding barrel"/>
    <property type="match status" value="1"/>
</dbReference>
<dbReference type="InterPro" id="IPR044643">
    <property type="entry name" value="TrpF_fam"/>
</dbReference>
<evidence type="ECO:0000256" key="1">
    <source>
        <dbReference type="ARBA" id="ARBA00001164"/>
    </source>
</evidence>
<dbReference type="PANTHER" id="PTHR42894">
    <property type="entry name" value="N-(5'-PHOSPHORIBOSYL)ANTHRANILATE ISOMERASE"/>
    <property type="match status" value="1"/>
</dbReference>
<dbReference type="EC" id="5.3.1.24" evidence="3 9"/>
<evidence type="ECO:0000259" key="10">
    <source>
        <dbReference type="Pfam" id="PF00697"/>
    </source>
</evidence>
<dbReference type="NCBIfam" id="NF002295">
    <property type="entry name" value="PRK01222.1-1"/>
    <property type="match status" value="1"/>
</dbReference>
<proteinExistence type="inferred from homology"/>
<comment type="caution">
    <text evidence="11">The sequence shown here is derived from an EMBL/GenBank/DDBJ whole genome shotgun (WGS) entry which is preliminary data.</text>
</comment>
<evidence type="ECO:0000256" key="5">
    <source>
        <dbReference type="ARBA" id="ARBA00022605"/>
    </source>
</evidence>
<dbReference type="CDD" id="cd00405">
    <property type="entry name" value="PRAI"/>
    <property type="match status" value="1"/>
</dbReference>
<comment type="pathway">
    <text evidence="2 9">Amino-acid biosynthesis; L-tryptophan biosynthesis; L-tryptophan from chorismate: step 3/5.</text>
</comment>
<protein>
    <recommendedName>
        <fullName evidence="4 9">N-(5'-phosphoribosyl)anthranilate isomerase</fullName>
        <shortName evidence="9">PRAI</shortName>
        <ecNumber evidence="3 9">5.3.1.24</ecNumber>
    </recommendedName>
</protein>
<dbReference type="InterPro" id="IPR011060">
    <property type="entry name" value="RibuloseP-bd_barrel"/>
</dbReference>
<dbReference type="Pfam" id="PF00697">
    <property type="entry name" value="PRAI"/>
    <property type="match status" value="1"/>
</dbReference>
<gene>
    <name evidence="9" type="primary">trpF</name>
    <name evidence="11" type="ORF">PQU92_06665</name>
</gene>
<evidence type="ECO:0000313" key="11">
    <source>
        <dbReference type="EMBL" id="MDC7682950.1"/>
    </source>
</evidence>
<evidence type="ECO:0000256" key="2">
    <source>
        <dbReference type="ARBA" id="ARBA00004664"/>
    </source>
</evidence>
<organism evidence="11 12">
    <name type="scientific">Asticcacaulis aquaticus</name>
    <dbReference type="NCBI Taxonomy" id="2984212"/>
    <lineage>
        <taxon>Bacteria</taxon>
        <taxon>Pseudomonadati</taxon>
        <taxon>Pseudomonadota</taxon>
        <taxon>Alphaproteobacteria</taxon>
        <taxon>Caulobacterales</taxon>
        <taxon>Caulobacteraceae</taxon>
        <taxon>Asticcacaulis</taxon>
    </lineage>
</organism>
<comment type="catalytic activity">
    <reaction evidence="1 9">
        <text>N-(5-phospho-beta-D-ribosyl)anthranilate = 1-(2-carboxyphenylamino)-1-deoxy-D-ribulose 5-phosphate</text>
        <dbReference type="Rhea" id="RHEA:21540"/>
        <dbReference type="ChEBI" id="CHEBI:18277"/>
        <dbReference type="ChEBI" id="CHEBI:58613"/>
        <dbReference type="EC" id="5.3.1.24"/>
    </reaction>
</comment>
<dbReference type="RefSeq" id="WP_272747435.1">
    <property type="nucleotide sequence ID" value="NZ_JAQQKX010000004.1"/>
</dbReference>
<dbReference type="Proteomes" id="UP001214854">
    <property type="component" value="Unassembled WGS sequence"/>
</dbReference>
<sequence>MTIKAKICGIRDDDTARIAIDSGANMLGFISFPKSPRHLDIDQMAQLIANATTYTLHKGYDVKGVSVLVDPDDTLLEAIVTRARPHLIQLHGHETLERVRHIRDRFKTPLIKAISVETRADVLNAAPYESVVDHLLFDAKPPKDATLPGGVGARFDWTLMEGYPAKAPWLLAGGLTPWNVAEAVSQAKAPMVDVSSGVERAPGLKDPSLISQFLKAVKAI</sequence>
<evidence type="ECO:0000256" key="4">
    <source>
        <dbReference type="ARBA" id="ARBA00022272"/>
    </source>
</evidence>
<keyword evidence="8 9" id="KW-0413">Isomerase</keyword>
<evidence type="ECO:0000313" key="12">
    <source>
        <dbReference type="Proteomes" id="UP001214854"/>
    </source>
</evidence>
<accession>A0ABT5HSA8</accession>